<gene>
    <name evidence="1" type="ORF">KME60_22615</name>
</gene>
<comment type="caution">
    <text evidence="1">The sequence shown here is derived from an EMBL/GenBank/DDBJ whole genome shotgun (WGS) entry which is preliminary data.</text>
</comment>
<dbReference type="Proteomes" id="UP000729701">
    <property type="component" value="Unassembled WGS sequence"/>
</dbReference>
<proteinExistence type="predicted"/>
<name>A0A951UUK2_9CYAN</name>
<accession>A0A951UUK2</accession>
<organism evidence="1 2">
    <name type="scientific">Cyanomargarita calcarea GSE-NOS-MK-12-04C</name>
    <dbReference type="NCBI Taxonomy" id="2839659"/>
    <lineage>
        <taxon>Bacteria</taxon>
        <taxon>Bacillati</taxon>
        <taxon>Cyanobacteriota</taxon>
        <taxon>Cyanophyceae</taxon>
        <taxon>Nostocales</taxon>
        <taxon>Cyanomargaritaceae</taxon>
        <taxon>Cyanomargarita</taxon>
    </lineage>
</organism>
<evidence type="ECO:0000313" key="2">
    <source>
        <dbReference type="Proteomes" id="UP000729701"/>
    </source>
</evidence>
<sequence>MTSDHSLLIVAPDSNVTPTDKILESLLEELLVPQDFQGWGGKLKARGISMLNAYNPLHMIDKIQGKELKPSERAIYLDTMKPLLLYLMRRLYQVDLPRMMPEALVVSPDDKRLRDFQCSDDHFLSNVVYVRHPAASTYFLRVAEFHEKLLDEKRSEFLQLLTSLGAKRINLIDKNQQGKSGSTSAKIDDPTSIADVKAEAKMEHIFSSELKVDGEFDLPTIPPRVPDGLKWLKKESSWQTIVHGRQNGNWMKKYNVSFTYTQNFGITSNVVAKLEGFGVSIGGNFSNMKTIEQEYFVEFYSPEDYENKRRWK</sequence>
<evidence type="ECO:0000313" key="1">
    <source>
        <dbReference type="EMBL" id="MBW4670124.1"/>
    </source>
</evidence>
<reference evidence="1" key="2">
    <citation type="journal article" date="2022" name="Microbiol. Resour. Announc.">
        <title>Metagenome Sequencing to Explore Phylogenomics of Terrestrial Cyanobacteria.</title>
        <authorList>
            <person name="Ward R.D."/>
            <person name="Stajich J.E."/>
            <person name="Johansen J.R."/>
            <person name="Huntemann M."/>
            <person name="Clum A."/>
            <person name="Foster B."/>
            <person name="Foster B."/>
            <person name="Roux S."/>
            <person name="Palaniappan K."/>
            <person name="Varghese N."/>
            <person name="Mukherjee S."/>
            <person name="Reddy T.B.K."/>
            <person name="Daum C."/>
            <person name="Copeland A."/>
            <person name="Chen I.A."/>
            <person name="Ivanova N.N."/>
            <person name="Kyrpides N.C."/>
            <person name="Shapiro N."/>
            <person name="Eloe-Fadrosh E.A."/>
            <person name="Pietrasiak N."/>
        </authorList>
    </citation>
    <scope>NUCLEOTIDE SEQUENCE</scope>
    <source>
        <strain evidence="1">GSE-NOS-MK-12-04C</strain>
    </source>
</reference>
<dbReference type="AlphaFoldDB" id="A0A951UUK2"/>
<reference evidence="1" key="1">
    <citation type="submission" date="2021-05" db="EMBL/GenBank/DDBJ databases">
        <authorList>
            <person name="Pietrasiak N."/>
            <person name="Ward R."/>
            <person name="Stajich J.E."/>
            <person name="Kurbessoian T."/>
        </authorList>
    </citation>
    <scope>NUCLEOTIDE SEQUENCE</scope>
    <source>
        <strain evidence="1">GSE-NOS-MK-12-04C</strain>
    </source>
</reference>
<protein>
    <submittedName>
        <fullName evidence="1">Uncharacterized protein</fullName>
    </submittedName>
</protein>
<dbReference type="EMBL" id="JAHHGZ010000027">
    <property type="protein sequence ID" value="MBW4670124.1"/>
    <property type="molecule type" value="Genomic_DNA"/>
</dbReference>